<dbReference type="CDD" id="cd00408">
    <property type="entry name" value="DHDPS-like"/>
    <property type="match status" value="1"/>
</dbReference>
<dbReference type="PANTHER" id="PTHR12128">
    <property type="entry name" value="DIHYDRODIPICOLINATE SYNTHASE"/>
    <property type="match status" value="1"/>
</dbReference>
<dbReference type="GO" id="GO:0047448">
    <property type="term" value="F:5-dehydro-4-deoxyglucarate dehydratase activity"/>
    <property type="evidence" value="ECO:0007669"/>
    <property type="project" value="UniProtKB-EC"/>
</dbReference>
<dbReference type="EC" id="4.1.3.3" evidence="3"/>
<dbReference type="PANTHER" id="PTHR12128:SF72">
    <property type="entry name" value="DIHYDRODIPICOLINATE SYNTHASE"/>
    <property type="match status" value="1"/>
</dbReference>
<dbReference type="InterPro" id="IPR013785">
    <property type="entry name" value="Aldolase_TIM"/>
</dbReference>
<dbReference type="SUPFAM" id="SSF51569">
    <property type="entry name" value="Aldolase"/>
    <property type="match status" value="1"/>
</dbReference>
<sequence length="314" mass="33105">MSKLTGKDLHGLTVATVLPFLEDMSIDWAGYDRVLDHCACPAGITAVLVNGHAGEGGALSDAERVEVIRRTRAKIGPKPLLAGVIAHATDVAIDQARQAEAAGADCIVVFPAIPLGGGASLTARAPRAYVEAIARAVSLPVSIFQYPLGSGMGYAPKVLAEIASVPGVIAVKEGCDSILAYDENLRALRASAPDVAVLASNFNWFLPQLAIGCDGILSGLISLVPDLFIDLWTAAKSNDLVALRAANDRLYPVIRAIYHDQPVMDMHTRMKTGLKEMGIIANDAPRAPLMPVLPEQRAKIVAALRATGQLAEHV</sequence>
<keyword evidence="4" id="KW-1185">Reference proteome</keyword>
<evidence type="ECO:0000256" key="2">
    <source>
        <dbReference type="PIRNR" id="PIRNR001365"/>
    </source>
</evidence>
<reference evidence="3 4" key="1">
    <citation type="submission" date="2024-06" db="EMBL/GenBank/DDBJ databases">
        <title>Thioclava kandeliae sp. nov. from a rhizosphere soil sample of Kandelia candel in a mangrove.</title>
        <authorList>
            <person name="Mu T."/>
        </authorList>
    </citation>
    <scope>NUCLEOTIDE SEQUENCE [LARGE SCALE GENOMIC DNA]</scope>
    <source>
        <strain evidence="3 4">CPCC 100088</strain>
    </source>
</reference>
<comment type="caution">
    <text evidence="3">The sequence shown here is derived from an EMBL/GenBank/DDBJ whole genome shotgun (WGS) entry which is preliminary data.</text>
</comment>
<dbReference type="PIRSF" id="PIRSF001365">
    <property type="entry name" value="DHDPS"/>
    <property type="match status" value="1"/>
</dbReference>
<gene>
    <name evidence="3" type="ORF">VSX56_11485</name>
</gene>
<name>A0ABV1SIN1_9RHOB</name>
<proteinExistence type="inferred from homology"/>
<organism evidence="3 4">
    <name type="scientific">Thioclava kandeliae</name>
    <dbReference type="NCBI Taxonomy" id="3070818"/>
    <lineage>
        <taxon>Bacteria</taxon>
        <taxon>Pseudomonadati</taxon>
        <taxon>Pseudomonadota</taxon>
        <taxon>Alphaproteobacteria</taxon>
        <taxon>Rhodobacterales</taxon>
        <taxon>Paracoccaceae</taxon>
        <taxon>Thioclava</taxon>
    </lineage>
</organism>
<dbReference type="SMART" id="SM01130">
    <property type="entry name" value="DHDPS"/>
    <property type="match status" value="1"/>
</dbReference>
<dbReference type="InterPro" id="IPR002220">
    <property type="entry name" value="DapA-like"/>
</dbReference>
<dbReference type="EC" id="4.3.3.7" evidence="3"/>
<dbReference type="EC" id="4.2.1.41" evidence="3"/>
<evidence type="ECO:0000313" key="4">
    <source>
        <dbReference type="Proteomes" id="UP001438953"/>
    </source>
</evidence>
<evidence type="ECO:0000313" key="3">
    <source>
        <dbReference type="EMBL" id="MER5172396.1"/>
    </source>
</evidence>
<dbReference type="PRINTS" id="PR00146">
    <property type="entry name" value="DHPICSNTHASE"/>
</dbReference>
<protein>
    <submittedName>
        <fullName evidence="3">Dihydrodipicolinate synthase family protein</fullName>
        <ecNumber evidence="3">4.1.3.3</ecNumber>
        <ecNumber evidence="3">4.2.1.41</ecNumber>
        <ecNumber evidence="3">4.3.3.7</ecNumber>
    </submittedName>
</protein>
<accession>A0ABV1SIN1</accession>
<dbReference type="GO" id="GO:0008840">
    <property type="term" value="F:4-hydroxy-tetrahydrodipicolinate synthase activity"/>
    <property type="evidence" value="ECO:0007669"/>
    <property type="project" value="UniProtKB-EC"/>
</dbReference>
<keyword evidence="1 2" id="KW-0456">Lyase</keyword>
<comment type="similarity">
    <text evidence="2">Belongs to the DapA family.</text>
</comment>
<dbReference type="Proteomes" id="UP001438953">
    <property type="component" value="Unassembled WGS sequence"/>
</dbReference>
<dbReference type="Gene3D" id="3.20.20.70">
    <property type="entry name" value="Aldolase class I"/>
    <property type="match status" value="1"/>
</dbReference>
<dbReference type="Pfam" id="PF00701">
    <property type="entry name" value="DHDPS"/>
    <property type="match status" value="1"/>
</dbReference>
<evidence type="ECO:0000256" key="1">
    <source>
        <dbReference type="ARBA" id="ARBA00023239"/>
    </source>
</evidence>
<dbReference type="RefSeq" id="WP_350937206.1">
    <property type="nucleotide sequence ID" value="NZ_JAYWLC010000008.1"/>
</dbReference>
<dbReference type="GO" id="GO:0008747">
    <property type="term" value="F:N-acetylneuraminate lyase activity"/>
    <property type="evidence" value="ECO:0007669"/>
    <property type="project" value="UniProtKB-EC"/>
</dbReference>
<dbReference type="EMBL" id="JAYWLC010000008">
    <property type="protein sequence ID" value="MER5172396.1"/>
    <property type="molecule type" value="Genomic_DNA"/>
</dbReference>